<reference evidence="5 6" key="1">
    <citation type="submission" date="2019-05" db="EMBL/GenBank/DDBJ databases">
        <title>Emergence of the Ug99 lineage of the wheat stem rust pathogen through somatic hybridization.</title>
        <authorList>
            <person name="Li F."/>
            <person name="Upadhyaya N.M."/>
            <person name="Sperschneider J."/>
            <person name="Matny O."/>
            <person name="Nguyen-Phuc H."/>
            <person name="Mago R."/>
            <person name="Raley C."/>
            <person name="Miller M.E."/>
            <person name="Silverstein K.A.T."/>
            <person name="Henningsen E."/>
            <person name="Hirsch C.D."/>
            <person name="Visser B."/>
            <person name="Pretorius Z.A."/>
            <person name="Steffenson B.J."/>
            <person name="Schwessinger B."/>
            <person name="Dodds P.N."/>
            <person name="Figueroa M."/>
        </authorList>
    </citation>
    <scope>NUCLEOTIDE SEQUENCE [LARGE SCALE GENOMIC DNA]</scope>
    <source>
        <strain evidence="3">21-0</strain>
        <strain evidence="4 6">Ug99</strain>
    </source>
</reference>
<dbReference type="Proteomes" id="UP000324748">
    <property type="component" value="Unassembled WGS sequence"/>
</dbReference>
<dbReference type="Proteomes" id="UP000325313">
    <property type="component" value="Unassembled WGS sequence"/>
</dbReference>
<dbReference type="EMBL" id="VSWC01000189">
    <property type="protein sequence ID" value="KAA1066868.1"/>
    <property type="molecule type" value="Genomic_DNA"/>
</dbReference>
<dbReference type="EMBL" id="VSWC01000131">
    <property type="protein sequence ID" value="KAA1080377.1"/>
    <property type="molecule type" value="Genomic_DNA"/>
</dbReference>
<evidence type="ECO:0000256" key="1">
    <source>
        <dbReference type="SAM" id="Phobius"/>
    </source>
</evidence>
<evidence type="ECO:0000313" key="6">
    <source>
        <dbReference type="Proteomes" id="UP000325313"/>
    </source>
</evidence>
<sequence length="66" mass="7793">MEERLNERSALMEDGRRRFVEPLLHRLGPFVDVGQYRLMIQLAFFIGVLVPTILYRSLFFSSIFNS</sequence>
<accession>A0A5B0MU28</accession>
<keyword evidence="5" id="KW-1185">Reference proteome</keyword>
<evidence type="ECO:0000313" key="5">
    <source>
        <dbReference type="Proteomes" id="UP000324748"/>
    </source>
</evidence>
<evidence type="ECO:0000313" key="3">
    <source>
        <dbReference type="EMBL" id="KAA1080377.1"/>
    </source>
</evidence>
<evidence type="ECO:0000313" key="4">
    <source>
        <dbReference type="EMBL" id="KAA1120407.1"/>
    </source>
</evidence>
<name>A0A5B0MU28_PUCGR</name>
<feature type="transmembrane region" description="Helical" evidence="1">
    <location>
        <begin position="38"/>
        <end position="58"/>
    </location>
</feature>
<keyword evidence="1" id="KW-0472">Membrane</keyword>
<organism evidence="3 5">
    <name type="scientific">Puccinia graminis f. sp. tritici</name>
    <dbReference type="NCBI Taxonomy" id="56615"/>
    <lineage>
        <taxon>Eukaryota</taxon>
        <taxon>Fungi</taxon>
        <taxon>Dikarya</taxon>
        <taxon>Basidiomycota</taxon>
        <taxon>Pucciniomycotina</taxon>
        <taxon>Pucciniomycetes</taxon>
        <taxon>Pucciniales</taxon>
        <taxon>Pucciniaceae</taxon>
        <taxon>Puccinia</taxon>
    </lineage>
</organism>
<keyword evidence="1" id="KW-0812">Transmembrane</keyword>
<evidence type="ECO:0000313" key="2">
    <source>
        <dbReference type="EMBL" id="KAA1066868.1"/>
    </source>
</evidence>
<dbReference type="AlphaFoldDB" id="A0A5B0MU28"/>
<protein>
    <submittedName>
        <fullName evidence="3">Uncharacterized protein</fullName>
    </submittedName>
</protein>
<proteinExistence type="predicted"/>
<gene>
    <name evidence="2" type="ORF">PGT21_000794</name>
    <name evidence="3" type="ORF">PGT21_004666</name>
    <name evidence="4" type="ORF">PGTUg99_012655</name>
</gene>
<dbReference type="EMBL" id="VDEP01000244">
    <property type="protein sequence ID" value="KAA1120407.1"/>
    <property type="molecule type" value="Genomic_DNA"/>
</dbReference>
<comment type="caution">
    <text evidence="3">The sequence shown here is derived from an EMBL/GenBank/DDBJ whole genome shotgun (WGS) entry which is preliminary data.</text>
</comment>
<keyword evidence="1" id="KW-1133">Transmembrane helix</keyword>